<evidence type="ECO:0000256" key="4">
    <source>
        <dbReference type="ARBA" id="ARBA00047960"/>
    </source>
</evidence>
<evidence type="ECO:0000256" key="1">
    <source>
        <dbReference type="ARBA" id="ARBA00012452"/>
    </source>
</evidence>
<accession>A0AAN9VBE4</accession>
<dbReference type="EC" id="2.5.1.18" evidence="1"/>
<dbReference type="Proteomes" id="UP001378592">
    <property type="component" value="Unassembled WGS sequence"/>
</dbReference>
<dbReference type="CDD" id="cd03192">
    <property type="entry name" value="GST_C_Sigma_like"/>
    <property type="match status" value="1"/>
</dbReference>
<evidence type="ECO:0000256" key="2">
    <source>
        <dbReference type="ARBA" id="ARBA00022679"/>
    </source>
</evidence>
<dbReference type="InterPro" id="IPR050213">
    <property type="entry name" value="GST_superfamily"/>
</dbReference>
<name>A0AAN9VBE4_9ORTH</name>
<dbReference type="FunFam" id="3.40.30.10:FF:000035">
    <property type="entry name" value="hematopoietic prostaglandin D synthase"/>
    <property type="match status" value="1"/>
</dbReference>
<dbReference type="SFLD" id="SFLDG00363">
    <property type="entry name" value="AMPS_(cytGST):_Alpha-__Mu-__Pi"/>
    <property type="match status" value="1"/>
</dbReference>
<keyword evidence="8" id="KW-1185">Reference proteome</keyword>
<evidence type="ECO:0000313" key="7">
    <source>
        <dbReference type="EMBL" id="KAK7788341.1"/>
    </source>
</evidence>
<reference evidence="7 8" key="1">
    <citation type="submission" date="2024-03" db="EMBL/GenBank/DDBJ databases">
        <title>The genome assembly and annotation of the cricket Gryllus longicercus Weissman &amp; Gray.</title>
        <authorList>
            <person name="Szrajer S."/>
            <person name="Gray D."/>
            <person name="Ylla G."/>
        </authorList>
    </citation>
    <scope>NUCLEOTIDE SEQUENCE [LARGE SCALE GENOMIC DNA]</scope>
    <source>
        <strain evidence="7">DAG 2021-001</strain>
        <tissue evidence="7">Whole body minus gut</tissue>
    </source>
</reference>
<feature type="domain" description="GST N-terminal" evidence="5">
    <location>
        <begin position="3"/>
        <end position="80"/>
    </location>
</feature>
<dbReference type="PANTHER" id="PTHR11571:SF224">
    <property type="entry name" value="HEMATOPOIETIC PROSTAGLANDIN D SYNTHASE"/>
    <property type="match status" value="1"/>
</dbReference>
<comment type="caution">
    <text evidence="7">The sequence shown here is derived from an EMBL/GenBank/DDBJ whole genome shotgun (WGS) entry which is preliminary data.</text>
</comment>
<dbReference type="PROSITE" id="PS50404">
    <property type="entry name" value="GST_NTER"/>
    <property type="match status" value="1"/>
</dbReference>
<dbReference type="Gene3D" id="1.20.1050.10">
    <property type="match status" value="1"/>
</dbReference>
<dbReference type="GO" id="GO:0006749">
    <property type="term" value="P:glutathione metabolic process"/>
    <property type="evidence" value="ECO:0007669"/>
    <property type="project" value="TreeGrafter"/>
</dbReference>
<evidence type="ECO:0000259" key="6">
    <source>
        <dbReference type="PROSITE" id="PS50405"/>
    </source>
</evidence>
<comment type="catalytic activity">
    <reaction evidence="4">
        <text>RX + glutathione = an S-substituted glutathione + a halide anion + H(+)</text>
        <dbReference type="Rhea" id="RHEA:16437"/>
        <dbReference type="ChEBI" id="CHEBI:15378"/>
        <dbReference type="ChEBI" id="CHEBI:16042"/>
        <dbReference type="ChEBI" id="CHEBI:17792"/>
        <dbReference type="ChEBI" id="CHEBI:57925"/>
        <dbReference type="ChEBI" id="CHEBI:90779"/>
        <dbReference type="EC" id="2.5.1.18"/>
    </reaction>
</comment>
<sequence length="203" mass="23529">MAPTYKLTYFDVMALGEPIRYMLAYGNINFEDKRIPRESWPKLKPKTPYGKMPVLEVGEKKAHQSISICRYLSKKVGLAGIDDWQNLKIDSTVDTVVDIRIAIFNLVFAPESEKEKMRETFDKETLPFYLNRLDEQVKENGGFFVDKKLTWADLHFAATIDSAKEFLKTNPVEDYPHLKALVDKVWNLPRIKSWRANRPVSSI</sequence>
<dbReference type="GO" id="GO:0004364">
    <property type="term" value="F:glutathione transferase activity"/>
    <property type="evidence" value="ECO:0007669"/>
    <property type="project" value="UniProtKB-EC"/>
</dbReference>
<dbReference type="InterPro" id="IPR004046">
    <property type="entry name" value="GST_C"/>
</dbReference>
<dbReference type="GO" id="GO:0004602">
    <property type="term" value="F:glutathione peroxidase activity"/>
    <property type="evidence" value="ECO:0007669"/>
    <property type="project" value="UniProtKB-ARBA"/>
</dbReference>
<evidence type="ECO:0000256" key="3">
    <source>
        <dbReference type="ARBA" id="ARBA00038317"/>
    </source>
</evidence>
<proteinExistence type="inferred from homology"/>
<comment type="similarity">
    <text evidence="3">Belongs to the GST superfamily. Sigma family.</text>
</comment>
<dbReference type="Pfam" id="PF14497">
    <property type="entry name" value="GST_C_3"/>
    <property type="match status" value="1"/>
</dbReference>
<keyword evidence="2" id="KW-0808">Transferase</keyword>
<dbReference type="SUPFAM" id="SSF52833">
    <property type="entry name" value="Thioredoxin-like"/>
    <property type="match status" value="1"/>
</dbReference>
<dbReference type="PANTHER" id="PTHR11571">
    <property type="entry name" value="GLUTATHIONE S-TRANSFERASE"/>
    <property type="match status" value="1"/>
</dbReference>
<protein>
    <recommendedName>
        <fullName evidence="1">glutathione transferase</fullName>
        <ecNumber evidence="1">2.5.1.18</ecNumber>
    </recommendedName>
</protein>
<dbReference type="InterPro" id="IPR040079">
    <property type="entry name" value="Glutathione_S-Trfase"/>
</dbReference>
<dbReference type="InterPro" id="IPR036249">
    <property type="entry name" value="Thioredoxin-like_sf"/>
</dbReference>
<evidence type="ECO:0000259" key="5">
    <source>
        <dbReference type="PROSITE" id="PS50404"/>
    </source>
</evidence>
<dbReference type="PROSITE" id="PS50405">
    <property type="entry name" value="GST_CTER"/>
    <property type="match status" value="1"/>
</dbReference>
<dbReference type="SFLD" id="SFLDG01205">
    <property type="entry name" value="AMPS.1"/>
    <property type="match status" value="1"/>
</dbReference>
<dbReference type="SUPFAM" id="SSF47616">
    <property type="entry name" value="GST C-terminal domain-like"/>
    <property type="match status" value="1"/>
</dbReference>
<gene>
    <name evidence="7" type="ORF">R5R35_012691</name>
</gene>
<dbReference type="Pfam" id="PF02798">
    <property type="entry name" value="GST_N"/>
    <property type="match status" value="1"/>
</dbReference>
<dbReference type="SFLD" id="SFLDS00019">
    <property type="entry name" value="Glutathione_Transferase_(cytos"/>
    <property type="match status" value="1"/>
</dbReference>
<organism evidence="7 8">
    <name type="scientific">Gryllus longicercus</name>
    <dbReference type="NCBI Taxonomy" id="2509291"/>
    <lineage>
        <taxon>Eukaryota</taxon>
        <taxon>Metazoa</taxon>
        <taxon>Ecdysozoa</taxon>
        <taxon>Arthropoda</taxon>
        <taxon>Hexapoda</taxon>
        <taxon>Insecta</taxon>
        <taxon>Pterygota</taxon>
        <taxon>Neoptera</taxon>
        <taxon>Polyneoptera</taxon>
        <taxon>Orthoptera</taxon>
        <taxon>Ensifera</taxon>
        <taxon>Gryllidea</taxon>
        <taxon>Grylloidea</taxon>
        <taxon>Gryllidae</taxon>
        <taxon>Gryllinae</taxon>
        <taxon>Gryllus</taxon>
    </lineage>
</organism>
<evidence type="ECO:0000313" key="8">
    <source>
        <dbReference type="Proteomes" id="UP001378592"/>
    </source>
</evidence>
<dbReference type="EMBL" id="JAZDUA010001206">
    <property type="protein sequence ID" value="KAK7788341.1"/>
    <property type="molecule type" value="Genomic_DNA"/>
</dbReference>
<dbReference type="CDD" id="cd03039">
    <property type="entry name" value="GST_N_Sigma_like"/>
    <property type="match status" value="1"/>
</dbReference>
<feature type="domain" description="GST C-terminal" evidence="6">
    <location>
        <begin position="82"/>
        <end position="203"/>
    </location>
</feature>
<dbReference type="InterPro" id="IPR004045">
    <property type="entry name" value="Glutathione_S-Trfase_N"/>
</dbReference>
<dbReference type="InterPro" id="IPR010987">
    <property type="entry name" value="Glutathione-S-Trfase_C-like"/>
</dbReference>
<dbReference type="FunFam" id="1.20.1050.10:FF:000030">
    <property type="entry name" value="Glutathione S-transferase S1"/>
    <property type="match status" value="1"/>
</dbReference>
<dbReference type="Gene3D" id="3.40.30.10">
    <property type="entry name" value="Glutaredoxin"/>
    <property type="match status" value="1"/>
</dbReference>
<dbReference type="AlphaFoldDB" id="A0AAN9VBE4"/>
<dbReference type="InterPro" id="IPR036282">
    <property type="entry name" value="Glutathione-S-Trfase_C_sf"/>
</dbReference>